<dbReference type="KEGG" id="adl:AURDEDRAFT_117210"/>
<accession>J0WSC0</accession>
<dbReference type="InParanoid" id="J0WSC0"/>
<sequence>MLAVNASRLTLPALTGFTATIDNVDVLRPLIPVFKTTLETLTLEGDEHGELDSRSVDVLRPLAALASVAFVEYTVTEDFIRALAENDNWLWPLLTSMRFGGRATAGTCILETLDARNRASRLQGGPRPIKRISFAPNSATPSWLISQIRYHFEEGATG</sequence>
<dbReference type="EMBL" id="JH687874">
    <property type="protein sequence ID" value="EJD35963.1"/>
    <property type="molecule type" value="Genomic_DNA"/>
</dbReference>
<organism evidence="1 2">
    <name type="scientific">Auricularia subglabra (strain TFB-10046 / SS5)</name>
    <name type="common">White-rot fungus</name>
    <name type="synonym">Auricularia delicata (strain TFB10046)</name>
    <dbReference type="NCBI Taxonomy" id="717982"/>
    <lineage>
        <taxon>Eukaryota</taxon>
        <taxon>Fungi</taxon>
        <taxon>Dikarya</taxon>
        <taxon>Basidiomycota</taxon>
        <taxon>Agaricomycotina</taxon>
        <taxon>Agaricomycetes</taxon>
        <taxon>Auriculariales</taxon>
        <taxon>Auriculariaceae</taxon>
        <taxon>Auricularia</taxon>
    </lineage>
</organism>
<dbReference type="Proteomes" id="UP000006514">
    <property type="component" value="Unassembled WGS sequence"/>
</dbReference>
<name>J0WSC0_AURST</name>
<dbReference type="AlphaFoldDB" id="J0WSC0"/>
<evidence type="ECO:0000313" key="1">
    <source>
        <dbReference type="EMBL" id="EJD35963.1"/>
    </source>
</evidence>
<evidence type="ECO:0000313" key="2">
    <source>
        <dbReference type="Proteomes" id="UP000006514"/>
    </source>
</evidence>
<gene>
    <name evidence="1" type="ORF">AURDEDRAFT_117210</name>
</gene>
<reference evidence="2" key="1">
    <citation type="journal article" date="2012" name="Science">
        <title>The Paleozoic origin of enzymatic lignin decomposition reconstructed from 31 fungal genomes.</title>
        <authorList>
            <person name="Floudas D."/>
            <person name="Binder M."/>
            <person name="Riley R."/>
            <person name="Barry K."/>
            <person name="Blanchette R.A."/>
            <person name="Henrissat B."/>
            <person name="Martinez A.T."/>
            <person name="Otillar R."/>
            <person name="Spatafora J.W."/>
            <person name="Yadav J.S."/>
            <person name="Aerts A."/>
            <person name="Benoit I."/>
            <person name="Boyd A."/>
            <person name="Carlson A."/>
            <person name="Copeland A."/>
            <person name="Coutinho P.M."/>
            <person name="de Vries R.P."/>
            <person name="Ferreira P."/>
            <person name="Findley K."/>
            <person name="Foster B."/>
            <person name="Gaskell J."/>
            <person name="Glotzer D."/>
            <person name="Gorecki P."/>
            <person name="Heitman J."/>
            <person name="Hesse C."/>
            <person name="Hori C."/>
            <person name="Igarashi K."/>
            <person name="Jurgens J.A."/>
            <person name="Kallen N."/>
            <person name="Kersten P."/>
            <person name="Kohler A."/>
            <person name="Kuees U."/>
            <person name="Kumar T.K.A."/>
            <person name="Kuo A."/>
            <person name="LaButti K."/>
            <person name="Larrondo L.F."/>
            <person name="Lindquist E."/>
            <person name="Ling A."/>
            <person name="Lombard V."/>
            <person name="Lucas S."/>
            <person name="Lundell T."/>
            <person name="Martin R."/>
            <person name="McLaughlin D.J."/>
            <person name="Morgenstern I."/>
            <person name="Morin E."/>
            <person name="Murat C."/>
            <person name="Nagy L.G."/>
            <person name="Nolan M."/>
            <person name="Ohm R.A."/>
            <person name="Patyshakuliyeva A."/>
            <person name="Rokas A."/>
            <person name="Ruiz-Duenas F.J."/>
            <person name="Sabat G."/>
            <person name="Salamov A."/>
            <person name="Samejima M."/>
            <person name="Schmutz J."/>
            <person name="Slot J.C."/>
            <person name="St John F."/>
            <person name="Stenlid J."/>
            <person name="Sun H."/>
            <person name="Sun S."/>
            <person name="Syed K."/>
            <person name="Tsang A."/>
            <person name="Wiebenga A."/>
            <person name="Young D."/>
            <person name="Pisabarro A."/>
            <person name="Eastwood D.C."/>
            <person name="Martin F."/>
            <person name="Cullen D."/>
            <person name="Grigoriev I.V."/>
            <person name="Hibbett D.S."/>
        </authorList>
    </citation>
    <scope>NUCLEOTIDE SEQUENCE [LARGE SCALE GENOMIC DNA]</scope>
    <source>
        <strain evidence="2">TFB10046</strain>
    </source>
</reference>
<protein>
    <submittedName>
        <fullName evidence="1">Uncharacterized protein</fullName>
    </submittedName>
</protein>
<keyword evidence="2" id="KW-1185">Reference proteome</keyword>
<proteinExistence type="predicted"/>